<protein>
    <submittedName>
        <fullName evidence="1">Uncharacterized protein</fullName>
    </submittedName>
</protein>
<dbReference type="Proteomes" id="UP000076964">
    <property type="component" value="Unassembled WGS sequence"/>
</dbReference>
<gene>
    <name evidence="1" type="ORF">TH606_02715</name>
</gene>
<organism evidence="1 2">
    <name type="scientific">Thermodesulfatator autotrophicus</name>
    <dbReference type="NCBI Taxonomy" id="1795632"/>
    <lineage>
        <taxon>Bacteria</taxon>
        <taxon>Pseudomonadati</taxon>
        <taxon>Thermodesulfobacteriota</taxon>
        <taxon>Thermodesulfobacteria</taxon>
        <taxon>Thermodesulfobacteriales</taxon>
        <taxon>Thermodesulfatatoraceae</taxon>
        <taxon>Thermodesulfatator</taxon>
    </lineage>
</organism>
<dbReference type="EMBL" id="LSFI01000008">
    <property type="protein sequence ID" value="OAG28281.1"/>
    <property type="molecule type" value="Genomic_DNA"/>
</dbReference>
<dbReference type="AlphaFoldDB" id="A0A177E9T9"/>
<sequence length="95" mass="11094">MAEIISIKDKKRIKKGRSKRLKALKEELLRVHGIDLDRLMAKEPAIGLTMDEFHELLDQLLEVIDTFYEEHPHVAVEDILYVLENLKEIIRDTGD</sequence>
<evidence type="ECO:0000313" key="2">
    <source>
        <dbReference type="Proteomes" id="UP000076964"/>
    </source>
</evidence>
<dbReference type="OrthoDB" id="9808568at2"/>
<evidence type="ECO:0000313" key="1">
    <source>
        <dbReference type="EMBL" id="OAG28281.1"/>
    </source>
</evidence>
<comment type="caution">
    <text evidence="1">The sequence shown here is derived from an EMBL/GenBank/DDBJ whole genome shotgun (WGS) entry which is preliminary data.</text>
</comment>
<name>A0A177E9T9_9BACT</name>
<keyword evidence="2" id="KW-1185">Reference proteome</keyword>
<proteinExistence type="predicted"/>
<accession>A0A177E9T9</accession>
<reference evidence="1 2" key="1">
    <citation type="submission" date="2016-02" db="EMBL/GenBank/DDBJ databases">
        <title>Draft genome sequence of Thermodesulfatator sp. S606.</title>
        <authorList>
            <person name="Lai Q."/>
            <person name="Cao J."/>
            <person name="Dupont S."/>
            <person name="Shao Z."/>
            <person name="Jebbar M."/>
            <person name="Alain K."/>
        </authorList>
    </citation>
    <scope>NUCLEOTIDE SEQUENCE [LARGE SCALE GENOMIC DNA]</scope>
    <source>
        <strain evidence="1 2">S606</strain>
    </source>
</reference>
<dbReference type="RefSeq" id="WP_068541161.1">
    <property type="nucleotide sequence ID" value="NZ_LSFI01000008.1"/>
</dbReference>